<feature type="compositionally biased region" description="Low complexity" evidence="1">
    <location>
        <begin position="696"/>
        <end position="710"/>
    </location>
</feature>
<protein>
    <submittedName>
        <fullName evidence="2">Uncharacterized protein</fullName>
    </submittedName>
</protein>
<feature type="compositionally biased region" description="Low complexity" evidence="1">
    <location>
        <begin position="773"/>
        <end position="791"/>
    </location>
</feature>
<feature type="compositionally biased region" description="Low complexity" evidence="1">
    <location>
        <begin position="353"/>
        <end position="366"/>
    </location>
</feature>
<dbReference type="OrthoDB" id="5830628at2759"/>
<feature type="compositionally biased region" description="Gly residues" evidence="1">
    <location>
        <begin position="922"/>
        <end position="950"/>
    </location>
</feature>
<dbReference type="AlphaFoldDB" id="E4XKV0"/>
<evidence type="ECO:0000313" key="2">
    <source>
        <dbReference type="EMBL" id="CBY25017.1"/>
    </source>
</evidence>
<name>E4XKV0_OIKDI</name>
<sequence length="984" mass="101376">MKRYLNNSVYEVTRMLDEKVTENKENNASMSDFYKCIETNERLVHYHSRKMQQLSAQLNKVRLSHRCIGSPRGSPLKQAVVKQLSNDSFSHEKPVPSSPRSQMRPEHVQKLKLQLSGRKTIPVRSKTKVDTSTVIVNKKPQAVIENSSFNRSEPTPKLQFESAPSTPDIRIERDGANVVSYMPSSSPSKAAPPNVEAPKTSFFGAFKSQNGENESKYNLNNPPQVINASSLPQAKGPAFAGAFSPAPHVNKGTQEAVRAALNTVNKIAAEPSSVTSRLPESPLVKESPHVSAFSIPQKKTTENSKPVASGFFTPPRTSEKKSEKPKEEIPKANIFATVKVSTDSPLKPNVFASASSSEKEAPANSNPFGSSTANVFGSSKPDATKSTFKFRNVVVSSSDEKATSDGESGHISETDSQSDDDLEETIKIATSESSVPKPNLFASAPKSGLFGSAATESNVSATKTNIFGTTTPKGPFGSLSKPDLGASGDKKFENSKLVDENFETPERKSGTAGKLNTSGTNIFAGLEKEKKETSEKPLGSSTEDKNADKPSFIQSFDLQQKKEDSSSTEKPAIKNLFGTPAKQDEKPKSGLIGSAPDPKETSSAGGLFGSKPKESSSGSGLFGSKPAETTLGPFGSETESSSGTGIFGSKPAEAASSSGLFGTKKPETNNLFGTPKQENKSSAGLFGSSKPAETNSSGGIFGSSNSASSGGLFGSKAPESNVFGTPAKSENNSSSGLFGSKPAEQKSGEGLFGSATPQSTNGFGSSSGGGLFGSSTANSNTGGLFGSNNGSNSGGGLFGSSNNDNSSSGGVFGSSGGFSGLGSKPDPEKAKQNPFGNSFGAGNSSASMNNSSLFGETTSNPFGSSTNNQQKPSGPFSGGNATSPFAKSGDGKSAGSFAFGSSPFGSSNQQSSAFGSSNSNGGTFGSGANSGGSGGFSGFGGDGNSGGGFGAQAKSTGGFGSFNGGNNQQQQSNAFTGGGFAGFR</sequence>
<feature type="compositionally biased region" description="Low complexity" evidence="1">
    <location>
        <begin position="799"/>
        <end position="809"/>
    </location>
</feature>
<feature type="compositionally biased region" description="Polar residues" evidence="1">
    <location>
        <begin position="856"/>
        <end position="872"/>
    </location>
</feature>
<feature type="compositionally biased region" description="Basic and acidic residues" evidence="1">
    <location>
        <begin position="398"/>
        <end position="413"/>
    </location>
</feature>
<feature type="compositionally biased region" description="Polar residues" evidence="1">
    <location>
        <begin position="384"/>
        <end position="397"/>
    </location>
</feature>
<feature type="compositionally biased region" description="Polar residues" evidence="1">
    <location>
        <begin position="728"/>
        <end position="737"/>
    </location>
</feature>
<feature type="compositionally biased region" description="Low complexity" evidence="1">
    <location>
        <begin position="835"/>
        <end position="855"/>
    </location>
</feature>
<keyword evidence="3" id="KW-1185">Reference proteome</keyword>
<evidence type="ECO:0000256" key="1">
    <source>
        <dbReference type="SAM" id="MobiDB-lite"/>
    </source>
</evidence>
<dbReference type="InParanoid" id="E4XKV0"/>
<feature type="compositionally biased region" description="Basic and acidic residues" evidence="1">
    <location>
        <begin position="488"/>
        <end position="509"/>
    </location>
</feature>
<gene>
    <name evidence="2" type="ORF">GSOID_T00014317001</name>
</gene>
<feature type="compositionally biased region" description="Basic and acidic residues" evidence="1">
    <location>
        <begin position="317"/>
        <end position="329"/>
    </location>
</feature>
<feature type="region of interest" description="Disordered" evidence="1">
    <location>
        <begin position="353"/>
        <end position="424"/>
    </location>
</feature>
<dbReference type="EMBL" id="FN653066">
    <property type="protein sequence ID" value="CBY25017.1"/>
    <property type="molecule type" value="Genomic_DNA"/>
</dbReference>
<feature type="region of interest" description="Disordered" evidence="1">
    <location>
        <begin position="84"/>
        <end position="106"/>
    </location>
</feature>
<proteinExistence type="predicted"/>
<accession>E4XKV0</accession>
<feature type="compositionally biased region" description="Low complexity" evidence="1">
    <location>
        <begin position="885"/>
        <end position="921"/>
    </location>
</feature>
<feature type="compositionally biased region" description="Low complexity" evidence="1">
    <location>
        <begin position="964"/>
        <end position="973"/>
    </location>
</feature>
<feature type="compositionally biased region" description="Polar residues" evidence="1">
    <location>
        <begin position="367"/>
        <end position="377"/>
    </location>
</feature>
<reference evidence="2 3" key="1">
    <citation type="journal article" date="2010" name="Science">
        <title>Plasticity of animal genome architecture unmasked by rapid evolution of a pelagic tunicate.</title>
        <authorList>
            <person name="Denoeud F."/>
            <person name="Henriet S."/>
            <person name="Mungpakdee S."/>
            <person name="Aury J.M."/>
            <person name="Da Silva C."/>
            <person name="Brinkmann H."/>
            <person name="Mikhaleva J."/>
            <person name="Olsen L.C."/>
            <person name="Jubin C."/>
            <person name="Canestro C."/>
            <person name="Bouquet J.M."/>
            <person name="Danks G."/>
            <person name="Poulain J."/>
            <person name="Campsteijn C."/>
            <person name="Adamski M."/>
            <person name="Cross I."/>
            <person name="Yadetie F."/>
            <person name="Muffato M."/>
            <person name="Louis A."/>
            <person name="Butcher S."/>
            <person name="Tsagkogeorga G."/>
            <person name="Konrad A."/>
            <person name="Singh S."/>
            <person name="Jensen M.F."/>
            <person name="Cong E.H."/>
            <person name="Eikeseth-Otteraa H."/>
            <person name="Noel B."/>
            <person name="Anthouard V."/>
            <person name="Porcel B.M."/>
            <person name="Kachouri-Lafond R."/>
            <person name="Nishino A."/>
            <person name="Ugolini M."/>
            <person name="Chourrout P."/>
            <person name="Nishida H."/>
            <person name="Aasland R."/>
            <person name="Huzurbazar S."/>
            <person name="Westhof E."/>
            <person name="Delsuc F."/>
            <person name="Lehrach H."/>
            <person name="Reinhardt R."/>
            <person name="Weissenbach J."/>
            <person name="Roy S.W."/>
            <person name="Artiguenave F."/>
            <person name="Postlethwait J.H."/>
            <person name="Manak J.R."/>
            <person name="Thompson E.M."/>
            <person name="Jaillon O."/>
            <person name="Du Pasquier L."/>
            <person name="Boudinot P."/>
            <person name="Liberles D.A."/>
            <person name="Volff J.N."/>
            <person name="Philippe H."/>
            <person name="Lenhard B."/>
            <person name="Roest Crollius H."/>
            <person name="Wincker P."/>
            <person name="Chourrout D."/>
        </authorList>
    </citation>
    <scope>NUCLEOTIDE SEQUENCE [LARGE SCALE GENOMIC DNA]</scope>
</reference>
<organism evidence="2 3">
    <name type="scientific">Oikopleura dioica</name>
    <name type="common">Tunicate</name>
    <dbReference type="NCBI Taxonomy" id="34765"/>
    <lineage>
        <taxon>Eukaryota</taxon>
        <taxon>Metazoa</taxon>
        <taxon>Chordata</taxon>
        <taxon>Tunicata</taxon>
        <taxon>Appendicularia</taxon>
        <taxon>Copelata</taxon>
        <taxon>Oikopleuridae</taxon>
        <taxon>Oikopleura</taxon>
    </lineage>
</organism>
<evidence type="ECO:0000313" key="3">
    <source>
        <dbReference type="Proteomes" id="UP000001307"/>
    </source>
</evidence>
<dbReference type="Proteomes" id="UP000001307">
    <property type="component" value="Unassembled WGS sequence"/>
</dbReference>
<feature type="compositionally biased region" description="Low complexity" evidence="1">
    <location>
        <begin position="632"/>
        <end position="649"/>
    </location>
</feature>
<dbReference type="InterPro" id="IPR025574">
    <property type="entry name" value="Nucleoporin_FG_rpt"/>
</dbReference>
<feature type="compositionally biased region" description="Basic and acidic residues" evidence="1">
    <location>
        <begin position="526"/>
        <end position="535"/>
    </location>
</feature>
<feature type="region of interest" description="Disordered" evidence="1">
    <location>
        <begin position="278"/>
        <end position="329"/>
    </location>
</feature>
<feature type="compositionally biased region" description="Gly residues" evidence="1">
    <location>
        <begin position="810"/>
        <end position="820"/>
    </location>
</feature>
<feature type="region of interest" description="Disordered" evidence="1">
    <location>
        <begin position="465"/>
        <end position="984"/>
    </location>
</feature>
<dbReference type="Pfam" id="PF13634">
    <property type="entry name" value="Nucleoporin_FG"/>
    <property type="match status" value="3"/>
</dbReference>
<dbReference type="GO" id="GO:0005643">
    <property type="term" value="C:nuclear pore"/>
    <property type="evidence" value="ECO:0007669"/>
    <property type="project" value="UniProtKB-ARBA"/>
</dbReference>